<evidence type="ECO:0000259" key="2">
    <source>
        <dbReference type="PROSITE" id="PS51782"/>
    </source>
</evidence>
<proteinExistence type="predicted"/>
<dbReference type="PROSITE" id="PS51782">
    <property type="entry name" value="LYSM"/>
    <property type="match status" value="1"/>
</dbReference>
<evidence type="ECO:0000256" key="1">
    <source>
        <dbReference type="SAM" id="MobiDB-lite"/>
    </source>
</evidence>
<dbReference type="SMART" id="SM00257">
    <property type="entry name" value="LysM"/>
    <property type="match status" value="1"/>
</dbReference>
<protein>
    <recommendedName>
        <fullName evidence="2">LysM domain-containing protein</fullName>
    </recommendedName>
</protein>
<organism evidence="3">
    <name type="scientific">Araucaria cunninghamii</name>
    <name type="common">Hoop pine</name>
    <name type="synonym">Moreton Bay pine</name>
    <dbReference type="NCBI Taxonomy" id="56994"/>
    <lineage>
        <taxon>Eukaryota</taxon>
        <taxon>Viridiplantae</taxon>
        <taxon>Streptophyta</taxon>
        <taxon>Embryophyta</taxon>
        <taxon>Tracheophyta</taxon>
        <taxon>Spermatophyta</taxon>
        <taxon>Pinopsida</taxon>
        <taxon>Pinidae</taxon>
        <taxon>Conifers II</taxon>
        <taxon>Araucariales</taxon>
        <taxon>Araucariaceae</taxon>
        <taxon>Araucaria</taxon>
    </lineage>
</organism>
<feature type="region of interest" description="Disordered" evidence="1">
    <location>
        <begin position="91"/>
        <end position="118"/>
    </location>
</feature>
<dbReference type="AlphaFoldDB" id="A0A0D6QZV7"/>
<dbReference type="EMBL" id="GCKF01038993">
    <property type="protein sequence ID" value="JAG95971.1"/>
    <property type="molecule type" value="Transcribed_RNA"/>
</dbReference>
<dbReference type="SUPFAM" id="SSF54106">
    <property type="entry name" value="LysM domain"/>
    <property type="match status" value="1"/>
</dbReference>
<reference evidence="3" key="1">
    <citation type="submission" date="2015-03" db="EMBL/GenBank/DDBJ databases">
        <title>A transcriptome of Araucaria cunninghamii, an australian fine timber species.</title>
        <authorList>
            <person name="Jing Yi C.J.Y."/>
            <person name="Yin San L.Y.S."/>
            <person name="Abdul Karim S.S."/>
            <person name="Wan Azmi N.N."/>
            <person name="Hercus R.R."/>
            <person name="Croft L.L."/>
        </authorList>
    </citation>
    <scope>NUCLEOTIDE SEQUENCE</scope>
    <source>
        <strain evidence="3">MI0301</strain>
        <tissue evidence="3">Leaf</tissue>
    </source>
</reference>
<evidence type="ECO:0000313" key="3">
    <source>
        <dbReference type="EMBL" id="JAG95971.1"/>
    </source>
</evidence>
<sequence>MPLSPRIVETQAGSPVGNATVILWRLKHWVWRMAGEKPKKDGNNSEGGDKPKKDGNNNDGSDKIVAKTAGLAIFAGIAASIFKAFKPKQPAEEFSTPPYSGEGPAGDQGLNIGGSKKRPSQKIEIFEGDTLWSLSRKYGVSVDQIKAANGFTDDTIYAGEKIIIP</sequence>
<dbReference type="Gene3D" id="3.10.350.10">
    <property type="entry name" value="LysM domain"/>
    <property type="match status" value="1"/>
</dbReference>
<feature type="region of interest" description="Disordered" evidence="1">
    <location>
        <begin position="35"/>
        <end position="62"/>
    </location>
</feature>
<dbReference type="CDD" id="cd00118">
    <property type="entry name" value="LysM"/>
    <property type="match status" value="1"/>
</dbReference>
<feature type="domain" description="LysM" evidence="2">
    <location>
        <begin position="121"/>
        <end position="164"/>
    </location>
</feature>
<dbReference type="InterPro" id="IPR018392">
    <property type="entry name" value="LysM"/>
</dbReference>
<dbReference type="InterPro" id="IPR036779">
    <property type="entry name" value="LysM_dom_sf"/>
</dbReference>
<name>A0A0D6QZV7_ARACU</name>
<accession>A0A0D6QZV7</accession>
<dbReference type="Pfam" id="PF01476">
    <property type="entry name" value="LysM"/>
    <property type="match status" value="1"/>
</dbReference>